<dbReference type="InterPro" id="IPR013907">
    <property type="entry name" value="Sds3"/>
</dbReference>
<organism evidence="7 8">
    <name type="scientific">Paragonimus westermani</name>
    <dbReference type="NCBI Taxonomy" id="34504"/>
    <lineage>
        <taxon>Eukaryota</taxon>
        <taxon>Metazoa</taxon>
        <taxon>Spiralia</taxon>
        <taxon>Lophotrochozoa</taxon>
        <taxon>Platyhelminthes</taxon>
        <taxon>Trematoda</taxon>
        <taxon>Digenea</taxon>
        <taxon>Plagiorchiida</taxon>
        <taxon>Troglotremata</taxon>
        <taxon>Troglotrematidae</taxon>
        <taxon>Paragonimus</taxon>
    </lineage>
</organism>
<keyword evidence="2" id="KW-0678">Repressor</keyword>
<evidence type="ECO:0000256" key="5">
    <source>
        <dbReference type="ARBA" id="ARBA00023242"/>
    </source>
</evidence>
<evidence type="ECO:0000256" key="3">
    <source>
        <dbReference type="ARBA" id="ARBA00023015"/>
    </source>
</evidence>
<reference evidence="7 8" key="1">
    <citation type="journal article" date="2019" name="Gigascience">
        <title>Whole-genome sequence of the oriental lung fluke Paragonimus westermani.</title>
        <authorList>
            <person name="Oey H."/>
            <person name="Zakrzewski M."/>
            <person name="Narain K."/>
            <person name="Devi K.R."/>
            <person name="Agatsuma T."/>
            <person name="Nawaratna S."/>
            <person name="Gobert G.N."/>
            <person name="Jones M.K."/>
            <person name="Ragan M.A."/>
            <person name="McManus D.P."/>
            <person name="Krause L."/>
        </authorList>
    </citation>
    <scope>NUCLEOTIDE SEQUENCE [LARGE SCALE GENOMIC DNA]</scope>
    <source>
        <strain evidence="7 8">IND2009</strain>
    </source>
</reference>
<dbReference type="Proteomes" id="UP000324629">
    <property type="component" value="Unassembled WGS sequence"/>
</dbReference>
<comment type="subcellular location">
    <subcellularLocation>
        <location evidence="1">Nucleus</location>
    </subcellularLocation>
</comment>
<dbReference type="SMART" id="SM01401">
    <property type="entry name" value="Sds3"/>
    <property type="match status" value="1"/>
</dbReference>
<evidence type="ECO:0000256" key="4">
    <source>
        <dbReference type="ARBA" id="ARBA00023163"/>
    </source>
</evidence>
<gene>
    <name evidence="7" type="ORF">DEA37_0005227</name>
</gene>
<name>A0A5J4N8R1_9TREM</name>
<accession>A0A5J4N8R1</accession>
<keyword evidence="4" id="KW-0804">Transcription</keyword>
<dbReference type="Pfam" id="PF08598">
    <property type="entry name" value="Sds3"/>
    <property type="match status" value="1"/>
</dbReference>
<feature type="region of interest" description="Disordered" evidence="6">
    <location>
        <begin position="229"/>
        <end position="249"/>
    </location>
</feature>
<evidence type="ECO:0000256" key="1">
    <source>
        <dbReference type="ARBA" id="ARBA00004123"/>
    </source>
</evidence>
<keyword evidence="3" id="KW-0805">Transcription regulation</keyword>
<dbReference type="GO" id="GO:0010468">
    <property type="term" value="P:regulation of gene expression"/>
    <property type="evidence" value="ECO:0007669"/>
    <property type="project" value="UniProtKB-ARBA"/>
</dbReference>
<dbReference type="GO" id="GO:0005654">
    <property type="term" value="C:nucleoplasm"/>
    <property type="evidence" value="ECO:0007669"/>
    <property type="project" value="UniProtKB-ARBA"/>
</dbReference>
<protein>
    <submittedName>
        <fullName evidence="7">Breast cancer metastasis-suppressor 1</fullName>
    </submittedName>
</protein>
<proteinExistence type="predicted"/>
<comment type="caution">
    <text evidence="7">The sequence shown here is derived from an EMBL/GenBank/DDBJ whole genome shotgun (WGS) entry which is preliminary data.</text>
</comment>
<keyword evidence="5" id="KW-0539">Nucleus</keyword>
<evidence type="ECO:0000256" key="6">
    <source>
        <dbReference type="SAM" id="MobiDB-lite"/>
    </source>
</evidence>
<dbReference type="AlphaFoldDB" id="A0A5J4N8R1"/>
<evidence type="ECO:0000313" key="7">
    <source>
        <dbReference type="EMBL" id="KAA3671912.1"/>
    </source>
</evidence>
<feature type="compositionally biased region" description="Basic and acidic residues" evidence="6">
    <location>
        <begin position="61"/>
        <end position="77"/>
    </location>
</feature>
<evidence type="ECO:0000256" key="2">
    <source>
        <dbReference type="ARBA" id="ARBA00022491"/>
    </source>
</evidence>
<dbReference type="Gene3D" id="1.20.5.1500">
    <property type="match status" value="1"/>
</dbReference>
<evidence type="ECO:0000313" key="8">
    <source>
        <dbReference type="Proteomes" id="UP000324629"/>
    </source>
</evidence>
<keyword evidence="8" id="KW-1185">Reference proteome</keyword>
<sequence>MRFAFQIQFSQKLNASLRFFRSPSELSFGLVVINSARLRPMATDVLKVNSAAASTSQDDEERPHDEEYIEQETRSEPGEEELTEAEIETLRRELAHEVCELEWEFKQAKETLYNERIAQVENKLSQARSGTAPEFLHVVSLVEETYRIRHQASHFCYNYSNYIYFLVAECRRDFAIEVADKELDNELQIAQCNTNERLLVAEEQIRLRLQESLCKLQIQKAAAVYQTANSTNRQRRTRSSEVDGNVEPSSRTILSPLDTNFYLPSPNLEPRKKPVTLSPTAPRLVYQLSEEDIRADVEAIMAAVKVSLTVALFSLLHI</sequence>
<feature type="region of interest" description="Disordered" evidence="6">
    <location>
        <begin position="49"/>
        <end position="82"/>
    </location>
</feature>
<dbReference type="EMBL" id="QNGE01005633">
    <property type="protein sequence ID" value="KAA3671912.1"/>
    <property type="molecule type" value="Genomic_DNA"/>
</dbReference>